<keyword evidence="1" id="KW-0472">Membrane</keyword>
<feature type="transmembrane region" description="Helical" evidence="1">
    <location>
        <begin position="36"/>
        <end position="56"/>
    </location>
</feature>
<dbReference type="AlphaFoldDB" id="A0A378UKY3"/>
<dbReference type="Proteomes" id="UP000254651">
    <property type="component" value="Unassembled WGS sequence"/>
</dbReference>
<organism evidence="2 3">
    <name type="scientific">Bergeriella denitrificans</name>
    <name type="common">Neisseria denitrificans</name>
    <dbReference type="NCBI Taxonomy" id="494"/>
    <lineage>
        <taxon>Bacteria</taxon>
        <taxon>Pseudomonadati</taxon>
        <taxon>Pseudomonadota</taxon>
        <taxon>Betaproteobacteria</taxon>
        <taxon>Neisseriales</taxon>
        <taxon>Neisseriaceae</taxon>
        <taxon>Bergeriella</taxon>
    </lineage>
</organism>
<keyword evidence="1" id="KW-0812">Transmembrane</keyword>
<keyword evidence="1" id="KW-1133">Transmembrane helix</keyword>
<reference evidence="2 3" key="1">
    <citation type="submission" date="2018-06" db="EMBL/GenBank/DDBJ databases">
        <authorList>
            <consortium name="Pathogen Informatics"/>
            <person name="Doyle S."/>
        </authorList>
    </citation>
    <scope>NUCLEOTIDE SEQUENCE [LARGE SCALE GENOMIC DNA]</scope>
    <source>
        <strain evidence="2 3">NCTC10295</strain>
    </source>
</reference>
<protein>
    <submittedName>
        <fullName evidence="2">Uncharacterized protein</fullName>
    </submittedName>
</protein>
<feature type="transmembrane region" description="Helical" evidence="1">
    <location>
        <begin position="130"/>
        <end position="152"/>
    </location>
</feature>
<keyword evidence="3" id="KW-1185">Reference proteome</keyword>
<accession>A0A378UKY3</accession>
<dbReference type="RefSeq" id="WP_066081129.1">
    <property type="nucleotide sequence ID" value="NZ_CP181246.1"/>
</dbReference>
<proteinExistence type="predicted"/>
<evidence type="ECO:0000313" key="2">
    <source>
        <dbReference type="EMBL" id="STZ77299.1"/>
    </source>
</evidence>
<evidence type="ECO:0000313" key="3">
    <source>
        <dbReference type="Proteomes" id="UP000254651"/>
    </source>
</evidence>
<sequence>MLPTPPREYRTAQALAAVAFLMPALLQNLPLPAAQGAGGLWLALAAAAAYAVYLPATVKVRPAVCSGAAATALGLYLLLFAYIHQAAANGNSESVMLWLLYVWCSAGMLAASLVLALWQPQAAQRSAAAAGLYGAGFALLGSVMPVIGVRLWI</sequence>
<feature type="transmembrane region" description="Helical" evidence="1">
    <location>
        <begin position="63"/>
        <end position="83"/>
    </location>
</feature>
<gene>
    <name evidence="2" type="ORF">NCTC10295_02116</name>
</gene>
<name>A0A378UKY3_BERDE</name>
<dbReference type="EMBL" id="UGQS01000002">
    <property type="protein sequence ID" value="STZ77299.1"/>
    <property type="molecule type" value="Genomic_DNA"/>
</dbReference>
<feature type="transmembrane region" description="Helical" evidence="1">
    <location>
        <begin position="95"/>
        <end position="118"/>
    </location>
</feature>
<evidence type="ECO:0000256" key="1">
    <source>
        <dbReference type="SAM" id="Phobius"/>
    </source>
</evidence>